<dbReference type="FunFam" id="3.40.250.10:FF:000045">
    <property type="entry name" value="Arsenate reductase (Arc2), putative"/>
    <property type="match status" value="1"/>
</dbReference>
<proteinExistence type="predicted"/>
<dbReference type="Gene3D" id="3.40.250.10">
    <property type="entry name" value="Rhodanese-like domain"/>
    <property type="match status" value="1"/>
</dbReference>
<dbReference type="InterPro" id="IPR001763">
    <property type="entry name" value="Rhodanese-like_dom"/>
</dbReference>
<evidence type="ECO:0000313" key="1">
    <source>
        <dbReference type="EMBL" id="GFF17268.1"/>
    </source>
</evidence>
<dbReference type="PANTHER" id="PTHR10828">
    <property type="entry name" value="M-PHASE INDUCER PHOSPHATASE DUAL SPECIFICITY PHOSPHATASE CDC25"/>
    <property type="match status" value="1"/>
</dbReference>
<dbReference type="OrthoDB" id="8300214at2759"/>
<protein>
    <submittedName>
        <fullName evidence="1">Arsenate reductase</fullName>
    </submittedName>
</protein>
<name>A0A5M3YXF8_ASPTE</name>
<organism evidence="1 2">
    <name type="scientific">Aspergillus terreus</name>
    <dbReference type="NCBI Taxonomy" id="33178"/>
    <lineage>
        <taxon>Eukaryota</taxon>
        <taxon>Fungi</taxon>
        <taxon>Dikarya</taxon>
        <taxon>Ascomycota</taxon>
        <taxon>Pezizomycotina</taxon>
        <taxon>Eurotiomycetes</taxon>
        <taxon>Eurotiomycetidae</taxon>
        <taxon>Eurotiales</taxon>
        <taxon>Aspergillaceae</taxon>
        <taxon>Aspergillus</taxon>
        <taxon>Aspergillus subgen. Circumdati</taxon>
    </lineage>
</organism>
<comment type="caution">
    <text evidence="1">The sequence shown here is derived from an EMBL/GenBank/DDBJ whole genome shotgun (WGS) entry which is preliminary data.</text>
</comment>
<dbReference type="GO" id="GO:0005737">
    <property type="term" value="C:cytoplasm"/>
    <property type="evidence" value="ECO:0007669"/>
    <property type="project" value="TreeGrafter"/>
</dbReference>
<dbReference type="GO" id="GO:0005634">
    <property type="term" value="C:nucleus"/>
    <property type="evidence" value="ECO:0007669"/>
    <property type="project" value="TreeGrafter"/>
</dbReference>
<sequence length="156" mass="17286">MAESTEKPWHAAFPAPRNTAASITREEVLQWMREGKEPGKDYVLVDLRRNDHEGGTIRGSLNLPAQNLYPSLPTVYSLLSAGGVKYILWYCGSSAGRGTRAANWFADYLEDRGDSSIKSLVLQGGIKGWVGAGAEYRECMEGFDEQVWRGMGIELK</sequence>
<dbReference type="GO" id="GO:0004725">
    <property type="term" value="F:protein tyrosine phosphatase activity"/>
    <property type="evidence" value="ECO:0007669"/>
    <property type="project" value="TreeGrafter"/>
</dbReference>
<dbReference type="Pfam" id="PF00581">
    <property type="entry name" value="Rhodanese"/>
    <property type="match status" value="1"/>
</dbReference>
<dbReference type="InterPro" id="IPR036873">
    <property type="entry name" value="Rhodanese-like_dom_sf"/>
</dbReference>
<evidence type="ECO:0000313" key="2">
    <source>
        <dbReference type="Proteomes" id="UP000452235"/>
    </source>
</evidence>
<reference evidence="1 2" key="1">
    <citation type="submission" date="2020-01" db="EMBL/GenBank/DDBJ databases">
        <title>Aspergillus terreus IFO 6365 whole genome shotgun sequence.</title>
        <authorList>
            <person name="Kanamasa S."/>
            <person name="Takahashi H."/>
        </authorList>
    </citation>
    <scope>NUCLEOTIDE SEQUENCE [LARGE SCALE GENOMIC DNA]</scope>
    <source>
        <strain evidence="1 2">IFO 6365</strain>
    </source>
</reference>
<dbReference type="VEuPathDB" id="FungiDB:ATEG_03386"/>
<dbReference type="AlphaFoldDB" id="A0A5M3YXF8"/>
<keyword evidence="2" id="KW-1185">Reference proteome</keyword>
<gene>
    <name evidence="1" type="ORF">ATEIFO6365_0006061600</name>
</gene>
<dbReference type="SUPFAM" id="SSF52821">
    <property type="entry name" value="Rhodanese/Cell cycle control phosphatase"/>
    <property type="match status" value="1"/>
</dbReference>
<dbReference type="PROSITE" id="PS50206">
    <property type="entry name" value="RHODANESE_3"/>
    <property type="match status" value="1"/>
</dbReference>
<accession>A0A5M3YXF8</accession>
<dbReference type="PANTHER" id="PTHR10828:SF50">
    <property type="entry name" value="REDUCTASE (ARC2), PUTATIVE (AFU_ORTHOLOGUE AFUA_6G13400)-RELATED"/>
    <property type="match status" value="1"/>
</dbReference>
<dbReference type="SMART" id="SM00450">
    <property type="entry name" value="RHOD"/>
    <property type="match status" value="1"/>
</dbReference>
<dbReference type="Proteomes" id="UP000452235">
    <property type="component" value="Unassembled WGS sequence"/>
</dbReference>
<dbReference type="EMBL" id="BLJY01000006">
    <property type="protein sequence ID" value="GFF17268.1"/>
    <property type="molecule type" value="Genomic_DNA"/>
</dbReference>
<dbReference type="CDD" id="cd01443">
    <property type="entry name" value="Cdc25_Acr2p"/>
    <property type="match status" value="1"/>
</dbReference>